<name>A0ABW4C8E7_9BACL</name>
<dbReference type="NCBIfam" id="TIGR00219">
    <property type="entry name" value="mreC"/>
    <property type="match status" value="1"/>
</dbReference>
<evidence type="ECO:0000256" key="2">
    <source>
        <dbReference type="ARBA" id="ARBA00013855"/>
    </source>
</evidence>
<dbReference type="InterPro" id="IPR042175">
    <property type="entry name" value="Cell/Rod_MreC_2"/>
</dbReference>
<dbReference type="InterPro" id="IPR007221">
    <property type="entry name" value="MreC"/>
</dbReference>
<dbReference type="Gene3D" id="2.40.10.350">
    <property type="entry name" value="Rod shape-determining protein MreC, domain 2"/>
    <property type="match status" value="1"/>
</dbReference>
<keyword evidence="3 5" id="KW-0133">Cell shape</keyword>
<dbReference type="InterPro" id="IPR055342">
    <property type="entry name" value="MreC_beta-barrel_core"/>
</dbReference>
<comment type="function">
    <text evidence="5">Involved in formation and maintenance of cell shape.</text>
</comment>
<gene>
    <name evidence="8" type="primary">mreC</name>
    <name evidence="8" type="ORF">ACFQ4Y_05750</name>
</gene>
<reference evidence="9" key="1">
    <citation type="journal article" date="2019" name="Int. J. Syst. Evol. Microbiol.">
        <title>The Global Catalogue of Microorganisms (GCM) 10K type strain sequencing project: providing services to taxonomists for standard genome sequencing and annotation.</title>
        <authorList>
            <consortium name="The Broad Institute Genomics Platform"/>
            <consortium name="The Broad Institute Genome Sequencing Center for Infectious Disease"/>
            <person name="Wu L."/>
            <person name="Ma J."/>
        </authorList>
    </citation>
    <scope>NUCLEOTIDE SEQUENCE [LARGE SCALE GENOMIC DNA]</scope>
    <source>
        <strain evidence="9">S1</strain>
    </source>
</reference>
<keyword evidence="9" id="KW-1185">Reference proteome</keyword>
<dbReference type="Gene3D" id="2.40.10.340">
    <property type="entry name" value="Rod shape-determining protein MreC, domain 1"/>
    <property type="match status" value="1"/>
</dbReference>
<feature type="domain" description="Rod shape-determining protein MreC beta-barrel core" evidence="7">
    <location>
        <begin position="110"/>
        <end position="259"/>
    </location>
</feature>
<organism evidence="8 9">
    <name type="scientific">Kroppenstedtia sanguinis</name>
    <dbReference type="NCBI Taxonomy" id="1380684"/>
    <lineage>
        <taxon>Bacteria</taxon>
        <taxon>Bacillati</taxon>
        <taxon>Bacillota</taxon>
        <taxon>Bacilli</taxon>
        <taxon>Bacillales</taxon>
        <taxon>Thermoactinomycetaceae</taxon>
        <taxon>Kroppenstedtia</taxon>
    </lineage>
</organism>
<dbReference type="Pfam" id="PF04085">
    <property type="entry name" value="MreC"/>
    <property type="match status" value="1"/>
</dbReference>
<dbReference type="RefSeq" id="WP_380163539.1">
    <property type="nucleotide sequence ID" value="NZ_JBHTNU010000004.1"/>
</dbReference>
<dbReference type="EMBL" id="JBHTNU010000004">
    <property type="protein sequence ID" value="MFD1426441.1"/>
    <property type="molecule type" value="Genomic_DNA"/>
</dbReference>
<evidence type="ECO:0000259" key="7">
    <source>
        <dbReference type="Pfam" id="PF04085"/>
    </source>
</evidence>
<dbReference type="PANTHER" id="PTHR34138:SF1">
    <property type="entry name" value="CELL SHAPE-DETERMINING PROTEIN MREC"/>
    <property type="match status" value="1"/>
</dbReference>
<dbReference type="PANTHER" id="PTHR34138">
    <property type="entry name" value="CELL SHAPE-DETERMINING PROTEIN MREC"/>
    <property type="match status" value="1"/>
</dbReference>
<keyword evidence="6" id="KW-0175">Coiled coil</keyword>
<sequence length="284" mass="31359">MNLFLRLFANRRLFVLLLAVILLTVSVGITRGEREKVTWVEAGVKNTVAWLSSWIPAPSRLLAEGEDEKGEGVLQLKAEVSQLKQENRQLKEAADYINKNKESYITAQTVARSPDRWNDRLVIDRGKKDGIQKNMPVVTHEGLIGRVSAVTDQMADIQLLTDSGSSPGIAAHVQTGKEIFGLIEGYDEKSKRLLMKKIPSGVKLKKGQLVVTSGMSEIFPGNLLIGTVDQVTTGDFGVDQMVYVKPAARFEGLQYVMVVRDPAKIQLNKHRHQLENPDGGKGGD</sequence>
<evidence type="ECO:0000313" key="8">
    <source>
        <dbReference type="EMBL" id="MFD1426441.1"/>
    </source>
</evidence>
<protein>
    <recommendedName>
        <fullName evidence="2 5">Cell shape-determining protein MreC</fullName>
    </recommendedName>
    <alternativeName>
        <fullName evidence="4 5">Cell shape protein MreC</fullName>
    </alternativeName>
</protein>
<evidence type="ECO:0000256" key="3">
    <source>
        <dbReference type="ARBA" id="ARBA00022960"/>
    </source>
</evidence>
<dbReference type="InterPro" id="IPR042177">
    <property type="entry name" value="Cell/Rod_1"/>
</dbReference>
<evidence type="ECO:0000313" key="9">
    <source>
        <dbReference type="Proteomes" id="UP001597282"/>
    </source>
</evidence>
<accession>A0ABW4C8E7</accession>
<evidence type="ECO:0000256" key="4">
    <source>
        <dbReference type="ARBA" id="ARBA00032089"/>
    </source>
</evidence>
<evidence type="ECO:0000256" key="5">
    <source>
        <dbReference type="PIRNR" id="PIRNR038471"/>
    </source>
</evidence>
<evidence type="ECO:0000256" key="6">
    <source>
        <dbReference type="SAM" id="Coils"/>
    </source>
</evidence>
<proteinExistence type="inferred from homology"/>
<evidence type="ECO:0000256" key="1">
    <source>
        <dbReference type="ARBA" id="ARBA00009369"/>
    </source>
</evidence>
<dbReference type="PIRSF" id="PIRSF038471">
    <property type="entry name" value="MreC"/>
    <property type="match status" value="1"/>
</dbReference>
<feature type="coiled-coil region" evidence="6">
    <location>
        <begin position="73"/>
        <end position="100"/>
    </location>
</feature>
<dbReference type="Proteomes" id="UP001597282">
    <property type="component" value="Unassembled WGS sequence"/>
</dbReference>
<comment type="caution">
    <text evidence="8">The sequence shown here is derived from an EMBL/GenBank/DDBJ whole genome shotgun (WGS) entry which is preliminary data.</text>
</comment>
<comment type="similarity">
    <text evidence="1 5">Belongs to the MreC family.</text>
</comment>